<feature type="transmembrane region" description="Helical" evidence="5">
    <location>
        <begin position="57"/>
        <end position="76"/>
    </location>
</feature>
<organism evidence="6 7">
    <name type="scientific">Bacteroides luti</name>
    <dbReference type="NCBI Taxonomy" id="1297750"/>
    <lineage>
        <taxon>Bacteria</taxon>
        <taxon>Pseudomonadati</taxon>
        <taxon>Bacteroidota</taxon>
        <taxon>Bacteroidia</taxon>
        <taxon>Bacteroidales</taxon>
        <taxon>Bacteroidaceae</taxon>
        <taxon>Bacteroides</taxon>
    </lineage>
</organism>
<protein>
    <recommendedName>
        <fullName evidence="8">Major Facilitator Superfamily protein</fullName>
    </recommendedName>
</protein>
<evidence type="ECO:0000256" key="2">
    <source>
        <dbReference type="ARBA" id="ARBA00022692"/>
    </source>
</evidence>
<dbReference type="GO" id="GO:0005886">
    <property type="term" value="C:plasma membrane"/>
    <property type="evidence" value="ECO:0007669"/>
    <property type="project" value="TreeGrafter"/>
</dbReference>
<evidence type="ECO:0008006" key="8">
    <source>
        <dbReference type="Google" id="ProtNLM"/>
    </source>
</evidence>
<evidence type="ECO:0000256" key="5">
    <source>
        <dbReference type="SAM" id="Phobius"/>
    </source>
</evidence>
<evidence type="ECO:0000256" key="4">
    <source>
        <dbReference type="ARBA" id="ARBA00023136"/>
    </source>
</evidence>
<sequence>MHETGPFSIPSICSFIPEKFRPWIVIVFAVIFQLSGGVYLAVVSEMVGSTSLRREDITMAGAASLVGLALVFCVMFRLKFRFASKPTLLTCATGIIVCNLICMHSISVPVLVATSFVAGVFRMWGTFECNSTIQLWITPKRDLSIFFCYINLMVQGMLNFTGLTAIYTAYLSKWEYMHWVVIGLLGLMMLTTVIIFRTYRAMKKLPLYGVDWLGAFIWALTILCIIFVCVYGEYYDWYNSEYIRMATIAIVALLATNLWRASTIRHPFISLKTWTFKMVYVTAFVYLLVFILLSPTHVLEHLYMEQILGYDALNLVSLNWISILGIVTASFFMYRTFALKKWSFKSVTVIAFVAIVGYLMIFYFIIDYNLPKEALMLPIFLRSFGYVVLAICFLTALTRVPFQFFWQALTIQAFVDACFGEFFGAAILGRALKYVMAKNVMLLSANLDHVNVLANQMSQSELYGALQQQALLVSMKELYGWLVILGIFCLLAFMLKESSLRPKFTIHPKFRTIRRYIKHELREKIN</sequence>
<keyword evidence="7" id="KW-1185">Reference proteome</keyword>
<feature type="transmembrane region" description="Helical" evidence="5">
    <location>
        <begin position="176"/>
        <end position="196"/>
    </location>
</feature>
<dbReference type="OrthoDB" id="1404010at2"/>
<dbReference type="AlphaFoldDB" id="A0A1M5H6V1"/>
<keyword evidence="3 5" id="KW-1133">Transmembrane helix</keyword>
<reference evidence="6 7" key="1">
    <citation type="submission" date="2016-11" db="EMBL/GenBank/DDBJ databases">
        <authorList>
            <person name="Jaros S."/>
            <person name="Januszkiewicz K."/>
            <person name="Wedrychowicz H."/>
        </authorList>
    </citation>
    <scope>NUCLEOTIDE SEQUENCE [LARGE SCALE GENOMIC DNA]</scope>
    <source>
        <strain evidence="6 7">DSM 26991</strain>
    </source>
</reference>
<dbReference type="STRING" id="1297750.SAMN05444405_12422"/>
<feature type="transmembrane region" description="Helical" evidence="5">
    <location>
        <begin position="208"/>
        <end position="230"/>
    </location>
</feature>
<comment type="subcellular location">
    <subcellularLocation>
        <location evidence="1">Membrane</location>
        <topology evidence="1">Multi-pass membrane protein</topology>
    </subcellularLocation>
</comment>
<feature type="transmembrane region" description="Helical" evidence="5">
    <location>
        <begin position="145"/>
        <end position="170"/>
    </location>
</feature>
<keyword evidence="4 5" id="KW-0472">Membrane</keyword>
<dbReference type="GO" id="GO:0022857">
    <property type="term" value="F:transmembrane transporter activity"/>
    <property type="evidence" value="ECO:0007669"/>
    <property type="project" value="TreeGrafter"/>
</dbReference>
<keyword evidence="2 5" id="KW-0812">Transmembrane</keyword>
<dbReference type="PANTHER" id="PTHR23501">
    <property type="entry name" value="MAJOR FACILITATOR SUPERFAMILY"/>
    <property type="match status" value="1"/>
</dbReference>
<evidence type="ECO:0000256" key="3">
    <source>
        <dbReference type="ARBA" id="ARBA00022989"/>
    </source>
</evidence>
<evidence type="ECO:0000256" key="1">
    <source>
        <dbReference type="ARBA" id="ARBA00004141"/>
    </source>
</evidence>
<feature type="transmembrane region" description="Helical" evidence="5">
    <location>
        <begin position="20"/>
        <end position="42"/>
    </location>
</feature>
<dbReference type="InterPro" id="IPR036259">
    <property type="entry name" value="MFS_trans_sf"/>
</dbReference>
<feature type="transmembrane region" description="Helical" evidence="5">
    <location>
        <begin position="313"/>
        <end position="334"/>
    </location>
</feature>
<evidence type="ECO:0000313" key="6">
    <source>
        <dbReference type="EMBL" id="SHG11628.1"/>
    </source>
</evidence>
<accession>A0A1M5H6V1</accession>
<gene>
    <name evidence="6" type="ORF">SAMN05444405_12422</name>
</gene>
<proteinExistence type="predicted"/>
<feature type="transmembrane region" description="Helical" evidence="5">
    <location>
        <begin position="274"/>
        <end position="293"/>
    </location>
</feature>
<dbReference type="EMBL" id="FQTV01000024">
    <property type="protein sequence ID" value="SHG11628.1"/>
    <property type="molecule type" value="Genomic_DNA"/>
</dbReference>
<name>A0A1M5H6V1_9BACE</name>
<feature type="transmembrane region" description="Helical" evidence="5">
    <location>
        <begin position="409"/>
        <end position="432"/>
    </location>
</feature>
<dbReference type="Proteomes" id="UP000184509">
    <property type="component" value="Unassembled WGS sequence"/>
</dbReference>
<evidence type="ECO:0000313" key="7">
    <source>
        <dbReference type="Proteomes" id="UP000184509"/>
    </source>
</evidence>
<feature type="transmembrane region" description="Helical" evidence="5">
    <location>
        <begin position="346"/>
        <end position="366"/>
    </location>
</feature>
<dbReference type="SUPFAM" id="SSF103473">
    <property type="entry name" value="MFS general substrate transporter"/>
    <property type="match status" value="1"/>
</dbReference>
<feature type="transmembrane region" description="Helical" evidence="5">
    <location>
        <begin position="242"/>
        <end position="262"/>
    </location>
</feature>
<feature type="transmembrane region" description="Helical" evidence="5">
    <location>
        <begin position="478"/>
        <end position="495"/>
    </location>
</feature>
<dbReference type="PANTHER" id="PTHR23501:SF5">
    <property type="entry name" value="TRANSPORT PROTEIN"/>
    <property type="match status" value="1"/>
</dbReference>
<feature type="transmembrane region" description="Helical" evidence="5">
    <location>
        <begin position="378"/>
        <end position="397"/>
    </location>
</feature>